<feature type="chain" id="PRO_5046870414" evidence="1">
    <location>
        <begin position="21"/>
        <end position="163"/>
    </location>
</feature>
<organism evidence="2 3">
    <name type="scientific">Cypionkella sinensis</name>
    <dbReference type="NCBI Taxonomy" id="1756043"/>
    <lineage>
        <taxon>Bacteria</taxon>
        <taxon>Pseudomonadati</taxon>
        <taxon>Pseudomonadota</taxon>
        <taxon>Alphaproteobacteria</taxon>
        <taxon>Rhodobacterales</taxon>
        <taxon>Paracoccaceae</taxon>
        <taxon>Cypionkella</taxon>
    </lineage>
</organism>
<name>A0ABV7IUN7_9RHOB</name>
<comment type="caution">
    <text evidence="2">The sequence shown here is derived from an EMBL/GenBank/DDBJ whole genome shotgun (WGS) entry which is preliminary data.</text>
</comment>
<gene>
    <name evidence="2" type="ORF">ACFOGH_03095</name>
</gene>
<proteinExistence type="predicted"/>
<sequence>MKAFVLPFVIAMLAVGPALADQKQVVRDLKKCGSEATNAFGKHRENPAIDEGNGYVGFETDESDATGTKEKYTLVNCATRKLVQLKAEYLLKDSSKGLPGHGDLFAFVDGLRAKKKLANEDLFIKNAQRGGYEVVKGQLAKAYTPKASRGDCGCSLYYPETMP</sequence>
<dbReference type="RefSeq" id="WP_380071587.1">
    <property type="nucleotide sequence ID" value="NZ_JBHRTO010000001.1"/>
</dbReference>
<dbReference type="Proteomes" id="UP001595547">
    <property type="component" value="Unassembled WGS sequence"/>
</dbReference>
<feature type="signal peptide" evidence="1">
    <location>
        <begin position="1"/>
        <end position="20"/>
    </location>
</feature>
<evidence type="ECO:0000313" key="3">
    <source>
        <dbReference type="Proteomes" id="UP001595547"/>
    </source>
</evidence>
<evidence type="ECO:0000256" key="1">
    <source>
        <dbReference type="SAM" id="SignalP"/>
    </source>
</evidence>
<reference evidence="3" key="1">
    <citation type="journal article" date="2019" name="Int. J. Syst. Evol. Microbiol.">
        <title>The Global Catalogue of Microorganisms (GCM) 10K type strain sequencing project: providing services to taxonomists for standard genome sequencing and annotation.</title>
        <authorList>
            <consortium name="The Broad Institute Genomics Platform"/>
            <consortium name="The Broad Institute Genome Sequencing Center for Infectious Disease"/>
            <person name="Wu L."/>
            <person name="Ma J."/>
        </authorList>
    </citation>
    <scope>NUCLEOTIDE SEQUENCE [LARGE SCALE GENOMIC DNA]</scope>
    <source>
        <strain evidence="3">KCTC 52039</strain>
    </source>
</reference>
<keyword evidence="1" id="KW-0732">Signal</keyword>
<protein>
    <submittedName>
        <fullName evidence="2">Uncharacterized protein</fullName>
    </submittedName>
</protein>
<accession>A0ABV7IUN7</accession>
<evidence type="ECO:0000313" key="2">
    <source>
        <dbReference type="EMBL" id="MFC3179965.1"/>
    </source>
</evidence>
<keyword evidence="3" id="KW-1185">Reference proteome</keyword>
<dbReference type="EMBL" id="JBHRTO010000001">
    <property type="protein sequence ID" value="MFC3179965.1"/>
    <property type="molecule type" value="Genomic_DNA"/>
</dbReference>